<name>I1CU42_RHIO9</name>
<evidence type="ECO:0000313" key="3">
    <source>
        <dbReference type="Proteomes" id="UP000009138"/>
    </source>
</evidence>
<feature type="compositionally biased region" description="Polar residues" evidence="1">
    <location>
        <begin position="1"/>
        <end position="11"/>
    </location>
</feature>
<sequence>METNTHLAEQTNDTHPEENFDFELLPDLDSPHELEGGNSNEINIATSLSSAVSLLPPSPSLRSSRTRSGTRPASRRSTKKRRI</sequence>
<dbReference type="GeneID" id="93623648"/>
<dbReference type="InParanoid" id="I1CU42"/>
<dbReference type="Proteomes" id="UP000009138">
    <property type="component" value="Unassembled WGS sequence"/>
</dbReference>
<dbReference type="VEuPathDB" id="FungiDB:RO3G_16683"/>
<protein>
    <submittedName>
        <fullName evidence="2">Uncharacterized protein</fullName>
    </submittedName>
</protein>
<feature type="region of interest" description="Disordered" evidence="1">
    <location>
        <begin position="52"/>
        <end position="83"/>
    </location>
</feature>
<feature type="compositionally biased region" description="Basic residues" evidence="1">
    <location>
        <begin position="73"/>
        <end position="83"/>
    </location>
</feature>
<accession>I1CU42</accession>
<dbReference type="EMBL" id="CH476752">
    <property type="protein sequence ID" value="EIE91972.1"/>
    <property type="molecule type" value="Genomic_DNA"/>
</dbReference>
<evidence type="ECO:0000256" key="1">
    <source>
        <dbReference type="SAM" id="MobiDB-lite"/>
    </source>
</evidence>
<proteinExistence type="predicted"/>
<keyword evidence="3" id="KW-1185">Reference proteome</keyword>
<feature type="compositionally biased region" description="Low complexity" evidence="1">
    <location>
        <begin position="52"/>
        <end position="72"/>
    </location>
</feature>
<dbReference type="AlphaFoldDB" id="I1CU42"/>
<dbReference type="RefSeq" id="XP_067527368.1">
    <property type="nucleotide sequence ID" value="XM_067671267.1"/>
</dbReference>
<feature type="region of interest" description="Disordered" evidence="1">
    <location>
        <begin position="1"/>
        <end position="39"/>
    </location>
</feature>
<reference evidence="2 3" key="1">
    <citation type="journal article" date="2009" name="PLoS Genet.">
        <title>Genomic analysis of the basal lineage fungus Rhizopus oryzae reveals a whole-genome duplication.</title>
        <authorList>
            <person name="Ma L.-J."/>
            <person name="Ibrahim A.S."/>
            <person name="Skory C."/>
            <person name="Grabherr M.G."/>
            <person name="Burger G."/>
            <person name="Butler M."/>
            <person name="Elias M."/>
            <person name="Idnurm A."/>
            <person name="Lang B.F."/>
            <person name="Sone T."/>
            <person name="Abe A."/>
            <person name="Calvo S.E."/>
            <person name="Corrochano L.M."/>
            <person name="Engels R."/>
            <person name="Fu J."/>
            <person name="Hansberg W."/>
            <person name="Kim J.-M."/>
            <person name="Kodira C.D."/>
            <person name="Koehrsen M.J."/>
            <person name="Liu B."/>
            <person name="Miranda-Saavedra D."/>
            <person name="O'Leary S."/>
            <person name="Ortiz-Castellanos L."/>
            <person name="Poulter R."/>
            <person name="Rodriguez-Romero J."/>
            <person name="Ruiz-Herrera J."/>
            <person name="Shen Y.-Q."/>
            <person name="Zeng Q."/>
            <person name="Galagan J."/>
            <person name="Birren B.W."/>
            <person name="Cuomo C.A."/>
            <person name="Wickes B.L."/>
        </authorList>
    </citation>
    <scope>NUCLEOTIDE SEQUENCE [LARGE SCALE GENOMIC DNA]</scope>
    <source>
        <strain evidence="3">RA 99-880 / ATCC MYA-4621 / FGSC 9543 / NRRL 43880</strain>
    </source>
</reference>
<organism evidence="2 3">
    <name type="scientific">Rhizopus delemar (strain RA 99-880 / ATCC MYA-4621 / FGSC 9543 / NRRL 43880)</name>
    <name type="common">Mucormycosis agent</name>
    <name type="synonym">Rhizopus arrhizus var. delemar</name>
    <dbReference type="NCBI Taxonomy" id="246409"/>
    <lineage>
        <taxon>Eukaryota</taxon>
        <taxon>Fungi</taxon>
        <taxon>Fungi incertae sedis</taxon>
        <taxon>Mucoromycota</taxon>
        <taxon>Mucoromycotina</taxon>
        <taxon>Mucoromycetes</taxon>
        <taxon>Mucorales</taxon>
        <taxon>Mucorineae</taxon>
        <taxon>Rhizopodaceae</taxon>
        <taxon>Rhizopus</taxon>
    </lineage>
</organism>
<evidence type="ECO:0000313" key="2">
    <source>
        <dbReference type="EMBL" id="EIE91972.1"/>
    </source>
</evidence>
<gene>
    <name evidence="2" type="ORF">RO3G_16683</name>
</gene>